<comment type="caution">
    <text evidence="2">The sequence shown here is derived from an EMBL/GenBank/DDBJ whole genome shotgun (WGS) entry which is preliminary data.</text>
</comment>
<feature type="domain" description="DUF7878" evidence="1">
    <location>
        <begin position="32"/>
        <end position="140"/>
    </location>
</feature>
<protein>
    <recommendedName>
        <fullName evidence="1">DUF7878 domain-containing protein</fullName>
    </recommendedName>
</protein>
<evidence type="ECO:0000313" key="3">
    <source>
        <dbReference type="Proteomes" id="UP000271624"/>
    </source>
</evidence>
<dbReference type="Proteomes" id="UP000271624">
    <property type="component" value="Unassembled WGS sequence"/>
</dbReference>
<reference evidence="2" key="1">
    <citation type="submission" date="2018-12" db="EMBL/GenBank/DDBJ databases">
        <authorList>
            <person name="Will S."/>
            <person name="Neumann-Schaal M."/>
            <person name="Henke P."/>
        </authorList>
    </citation>
    <scope>NUCLEOTIDE SEQUENCE</scope>
    <source>
        <strain evidence="2">PCC 7102</strain>
    </source>
</reference>
<keyword evidence="3" id="KW-1185">Reference proteome</keyword>
<dbReference type="EMBL" id="RSCL01000008">
    <property type="protein sequence ID" value="RUT05738.1"/>
    <property type="molecule type" value="Genomic_DNA"/>
</dbReference>
<organism evidence="2 3">
    <name type="scientific">Dulcicalothrix desertica PCC 7102</name>
    <dbReference type="NCBI Taxonomy" id="232991"/>
    <lineage>
        <taxon>Bacteria</taxon>
        <taxon>Bacillati</taxon>
        <taxon>Cyanobacteriota</taxon>
        <taxon>Cyanophyceae</taxon>
        <taxon>Nostocales</taxon>
        <taxon>Calotrichaceae</taxon>
        <taxon>Dulcicalothrix</taxon>
    </lineage>
</organism>
<dbReference type="InterPro" id="IPR057200">
    <property type="entry name" value="DUF7878"/>
</dbReference>
<accession>A0A3S1CEL1</accession>
<sequence length="168" mass="19567">MYAKRKLDNMECISPKLNFSFTNVIVLFETGGCKMLADVEGDLKITLGEKFFFDEEYILLLELAITLIKWINKIESGEIVDFYYESMDYEDEPILAFKVNTDSTWHLFSVWQNFNDSSHIFLEELIQSTKAFITHLAAHLTTNLNIDISNINVESHRFVGWVETHKNL</sequence>
<dbReference type="AlphaFoldDB" id="A0A3S1CEL1"/>
<evidence type="ECO:0000259" key="1">
    <source>
        <dbReference type="Pfam" id="PF25297"/>
    </source>
</evidence>
<proteinExistence type="predicted"/>
<reference evidence="2" key="2">
    <citation type="journal article" date="2019" name="Genome Biol. Evol.">
        <title>Day and night: Metabolic profiles and evolutionary relationships of six axenic non-marine cyanobacteria.</title>
        <authorList>
            <person name="Will S.E."/>
            <person name="Henke P."/>
            <person name="Boedeker C."/>
            <person name="Huang S."/>
            <person name="Brinkmann H."/>
            <person name="Rohde M."/>
            <person name="Jarek M."/>
            <person name="Friedl T."/>
            <person name="Seufert S."/>
            <person name="Schumacher M."/>
            <person name="Overmann J."/>
            <person name="Neumann-Schaal M."/>
            <person name="Petersen J."/>
        </authorList>
    </citation>
    <scope>NUCLEOTIDE SEQUENCE [LARGE SCALE GENOMIC DNA]</scope>
    <source>
        <strain evidence="2">PCC 7102</strain>
    </source>
</reference>
<gene>
    <name evidence="2" type="ORF">DSM106972_037450</name>
</gene>
<evidence type="ECO:0000313" key="2">
    <source>
        <dbReference type="EMBL" id="RUT05738.1"/>
    </source>
</evidence>
<dbReference type="Pfam" id="PF25297">
    <property type="entry name" value="DUF7878"/>
    <property type="match status" value="1"/>
</dbReference>
<name>A0A3S1CEL1_9CYAN</name>